<feature type="compositionally biased region" description="Low complexity" evidence="1">
    <location>
        <begin position="89"/>
        <end position="100"/>
    </location>
</feature>
<evidence type="ECO:0000313" key="3">
    <source>
        <dbReference type="Proteomes" id="UP001345219"/>
    </source>
</evidence>
<dbReference type="AlphaFoldDB" id="A0AAN7GVF8"/>
<protein>
    <submittedName>
        <fullName evidence="2">Uncharacterized protein</fullName>
    </submittedName>
</protein>
<sequence length="120" mass="13166">MSEINGRLVDVRTAQQQRDLRNGDLLSSGLAVTGSLSPFSRIASLNVHQAVALRTTSQGGRSDKVPGCRESTFTSLRPLWCRASRESARNPPSRVSRNRSCNGSTVAPFERQHSRPNFKA</sequence>
<accession>A0AAN7GVF8</accession>
<proteinExistence type="predicted"/>
<evidence type="ECO:0000256" key="1">
    <source>
        <dbReference type="SAM" id="MobiDB-lite"/>
    </source>
</evidence>
<organism evidence="2 3">
    <name type="scientific">Trapa incisa</name>
    <dbReference type="NCBI Taxonomy" id="236973"/>
    <lineage>
        <taxon>Eukaryota</taxon>
        <taxon>Viridiplantae</taxon>
        <taxon>Streptophyta</taxon>
        <taxon>Embryophyta</taxon>
        <taxon>Tracheophyta</taxon>
        <taxon>Spermatophyta</taxon>
        <taxon>Magnoliopsida</taxon>
        <taxon>eudicotyledons</taxon>
        <taxon>Gunneridae</taxon>
        <taxon>Pentapetalae</taxon>
        <taxon>rosids</taxon>
        <taxon>malvids</taxon>
        <taxon>Myrtales</taxon>
        <taxon>Lythraceae</taxon>
        <taxon>Trapa</taxon>
    </lineage>
</organism>
<gene>
    <name evidence="2" type="ORF">SAY87_014324</name>
</gene>
<keyword evidence="3" id="KW-1185">Reference proteome</keyword>
<dbReference type="EMBL" id="JAXIOK010000019">
    <property type="protein sequence ID" value="KAK4747738.1"/>
    <property type="molecule type" value="Genomic_DNA"/>
</dbReference>
<reference evidence="2 3" key="1">
    <citation type="journal article" date="2023" name="Hortic Res">
        <title>Pangenome of water caltrop reveals structural variations and asymmetric subgenome divergence after allopolyploidization.</title>
        <authorList>
            <person name="Zhang X."/>
            <person name="Chen Y."/>
            <person name="Wang L."/>
            <person name="Yuan Y."/>
            <person name="Fang M."/>
            <person name="Shi L."/>
            <person name="Lu R."/>
            <person name="Comes H.P."/>
            <person name="Ma Y."/>
            <person name="Chen Y."/>
            <person name="Huang G."/>
            <person name="Zhou Y."/>
            <person name="Zheng Z."/>
            <person name="Qiu Y."/>
        </authorList>
    </citation>
    <scope>NUCLEOTIDE SEQUENCE [LARGE SCALE GENOMIC DNA]</scope>
    <source>
        <tissue evidence="2">Roots</tissue>
    </source>
</reference>
<evidence type="ECO:0000313" key="2">
    <source>
        <dbReference type="EMBL" id="KAK4747738.1"/>
    </source>
</evidence>
<feature type="region of interest" description="Disordered" evidence="1">
    <location>
        <begin position="84"/>
        <end position="120"/>
    </location>
</feature>
<name>A0AAN7GVF8_9MYRT</name>
<dbReference type="Proteomes" id="UP001345219">
    <property type="component" value="Chromosome 12"/>
</dbReference>
<comment type="caution">
    <text evidence="2">The sequence shown here is derived from an EMBL/GenBank/DDBJ whole genome shotgun (WGS) entry which is preliminary data.</text>
</comment>